<evidence type="ECO:0000313" key="3">
    <source>
        <dbReference type="Proteomes" id="UP001596067"/>
    </source>
</evidence>
<evidence type="ECO:0000313" key="2">
    <source>
        <dbReference type="EMBL" id="MFC5885164.1"/>
    </source>
</evidence>
<name>A0ABW1ETM9_9ACTN</name>
<evidence type="ECO:0000256" key="1">
    <source>
        <dbReference type="SAM" id="MobiDB-lite"/>
    </source>
</evidence>
<feature type="compositionally biased region" description="Pro residues" evidence="1">
    <location>
        <begin position="331"/>
        <end position="342"/>
    </location>
</feature>
<gene>
    <name evidence="2" type="ORF">ACFP0N_09295</name>
</gene>
<dbReference type="RefSeq" id="WP_313762070.1">
    <property type="nucleotide sequence ID" value="NZ_BAAAVH010000084.1"/>
</dbReference>
<dbReference type="Proteomes" id="UP001596067">
    <property type="component" value="Unassembled WGS sequence"/>
</dbReference>
<proteinExistence type="predicted"/>
<accession>A0ABW1ETM9</accession>
<feature type="compositionally biased region" description="Basic and acidic residues" evidence="1">
    <location>
        <begin position="343"/>
        <end position="369"/>
    </location>
</feature>
<protein>
    <submittedName>
        <fullName evidence="2">Uncharacterized protein</fullName>
    </submittedName>
</protein>
<feature type="region of interest" description="Disordered" evidence="1">
    <location>
        <begin position="310"/>
        <end position="369"/>
    </location>
</feature>
<dbReference type="EMBL" id="JBHSOD010000008">
    <property type="protein sequence ID" value="MFC5885164.1"/>
    <property type="molecule type" value="Genomic_DNA"/>
</dbReference>
<feature type="region of interest" description="Disordered" evidence="1">
    <location>
        <begin position="1"/>
        <end position="27"/>
    </location>
</feature>
<organism evidence="2 3">
    <name type="scientific">Kitasatospora aburaviensis</name>
    <dbReference type="NCBI Taxonomy" id="67265"/>
    <lineage>
        <taxon>Bacteria</taxon>
        <taxon>Bacillati</taxon>
        <taxon>Actinomycetota</taxon>
        <taxon>Actinomycetes</taxon>
        <taxon>Kitasatosporales</taxon>
        <taxon>Streptomycetaceae</taxon>
        <taxon>Kitasatospora</taxon>
    </lineage>
</organism>
<keyword evidence="3" id="KW-1185">Reference proteome</keyword>
<sequence length="369" mass="38746">MSRPDGPEGHAGRPRDRTDDGLRPAAPDLVDPVVARAAGLLSGLPLGRACGLDPDLARDAALLAAGTVPRLRIAVAGPAAGPVRAWLEGELTTPDAPGGTPANHDPDATNGTDHPDATGGPSVPDCSADPAGSHLLLFAVADRSGPPDGPERRAAEPATAALARPGAPRAVMVVTAAHDWHGVGLSAVAGWHRRWRHEWWGPAAAALPVYAVVPDWWARDRALSGLETLLQQVVRPAVDGARGAVTALTLARLTSAFQEVRLEGRAQAAALGWALDAHGLPRPPGSGDAPDLTRRAELWHRLDVYSAAPPARRAAHRLRTAARTNQDRPGNPRPAPPTAPRPTPDDHPRPDDHPAHRGTHDRGTREERP</sequence>
<feature type="region of interest" description="Disordered" evidence="1">
    <location>
        <begin position="141"/>
        <end position="162"/>
    </location>
</feature>
<feature type="region of interest" description="Disordered" evidence="1">
    <location>
        <begin position="90"/>
        <end position="126"/>
    </location>
</feature>
<reference evidence="3" key="1">
    <citation type="journal article" date="2019" name="Int. J. Syst. Evol. Microbiol.">
        <title>The Global Catalogue of Microorganisms (GCM) 10K type strain sequencing project: providing services to taxonomists for standard genome sequencing and annotation.</title>
        <authorList>
            <consortium name="The Broad Institute Genomics Platform"/>
            <consortium name="The Broad Institute Genome Sequencing Center for Infectious Disease"/>
            <person name="Wu L."/>
            <person name="Ma J."/>
        </authorList>
    </citation>
    <scope>NUCLEOTIDE SEQUENCE [LARGE SCALE GENOMIC DNA]</scope>
    <source>
        <strain evidence="3">CGMCC 4.1469</strain>
    </source>
</reference>
<feature type="compositionally biased region" description="Basic and acidic residues" evidence="1">
    <location>
        <begin position="1"/>
        <end position="22"/>
    </location>
</feature>
<comment type="caution">
    <text evidence="2">The sequence shown here is derived from an EMBL/GenBank/DDBJ whole genome shotgun (WGS) entry which is preliminary data.</text>
</comment>